<feature type="region of interest" description="Disordered" evidence="1">
    <location>
        <begin position="1"/>
        <end position="21"/>
    </location>
</feature>
<dbReference type="EMBL" id="CADEAL010004227">
    <property type="protein sequence ID" value="CAB1454850.1"/>
    <property type="molecule type" value="Genomic_DNA"/>
</dbReference>
<evidence type="ECO:0000313" key="3">
    <source>
        <dbReference type="Proteomes" id="UP001153269"/>
    </source>
</evidence>
<dbReference type="AlphaFoldDB" id="A0A9N7VSE4"/>
<accession>A0A9N7VSE4</accession>
<evidence type="ECO:0000256" key="1">
    <source>
        <dbReference type="SAM" id="MobiDB-lite"/>
    </source>
</evidence>
<dbReference type="Proteomes" id="UP001153269">
    <property type="component" value="Unassembled WGS sequence"/>
</dbReference>
<evidence type="ECO:0000313" key="2">
    <source>
        <dbReference type="EMBL" id="CAB1454850.1"/>
    </source>
</evidence>
<proteinExistence type="predicted"/>
<sequence length="99" mass="10921">MTPFAEGSKHTSAFGPQQGGFHAHSGERLLLSLFAQMQSLARRQVSESRERNRETVRRRVRGETAVQATADINTAETDPNAATNTIWKPKSVIAIALYP</sequence>
<name>A0A9N7VSE4_PLEPL</name>
<keyword evidence="3" id="KW-1185">Reference proteome</keyword>
<organism evidence="2 3">
    <name type="scientific">Pleuronectes platessa</name>
    <name type="common">European plaice</name>
    <dbReference type="NCBI Taxonomy" id="8262"/>
    <lineage>
        <taxon>Eukaryota</taxon>
        <taxon>Metazoa</taxon>
        <taxon>Chordata</taxon>
        <taxon>Craniata</taxon>
        <taxon>Vertebrata</taxon>
        <taxon>Euteleostomi</taxon>
        <taxon>Actinopterygii</taxon>
        <taxon>Neopterygii</taxon>
        <taxon>Teleostei</taxon>
        <taxon>Neoteleostei</taxon>
        <taxon>Acanthomorphata</taxon>
        <taxon>Carangaria</taxon>
        <taxon>Pleuronectiformes</taxon>
        <taxon>Pleuronectoidei</taxon>
        <taxon>Pleuronectidae</taxon>
        <taxon>Pleuronectes</taxon>
    </lineage>
</organism>
<gene>
    <name evidence="2" type="ORF">PLEPLA_LOCUS42617</name>
</gene>
<reference evidence="2" key="1">
    <citation type="submission" date="2020-03" db="EMBL/GenBank/DDBJ databases">
        <authorList>
            <person name="Weist P."/>
        </authorList>
    </citation>
    <scope>NUCLEOTIDE SEQUENCE</scope>
</reference>
<comment type="caution">
    <text evidence="2">The sequence shown here is derived from an EMBL/GenBank/DDBJ whole genome shotgun (WGS) entry which is preliminary data.</text>
</comment>
<protein>
    <submittedName>
        <fullName evidence="2">Uncharacterized protein</fullName>
    </submittedName>
</protein>